<evidence type="ECO:0000256" key="1">
    <source>
        <dbReference type="ARBA" id="ARBA00004141"/>
    </source>
</evidence>
<dbReference type="Gene3D" id="3.40.1110.10">
    <property type="entry name" value="Calcium-transporting ATPase, cytoplasmic domain N"/>
    <property type="match status" value="1"/>
</dbReference>
<protein>
    <submittedName>
        <fullName evidence="10">Cation-translocating P-type ATPase</fullName>
    </submittedName>
</protein>
<gene>
    <name evidence="10" type="ORF">QHT84_05220</name>
</gene>
<evidence type="ECO:0000256" key="7">
    <source>
        <dbReference type="ARBA" id="ARBA00023136"/>
    </source>
</evidence>
<dbReference type="Pfam" id="PF00690">
    <property type="entry name" value="Cation_ATPase_N"/>
    <property type="match status" value="1"/>
</dbReference>
<dbReference type="InterPro" id="IPR036412">
    <property type="entry name" value="HAD-like_sf"/>
</dbReference>
<keyword evidence="2 8" id="KW-0812">Transmembrane</keyword>
<reference evidence="10 11" key="1">
    <citation type="submission" date="2023-05" db="EMBL/GenBank/DDBJ databases">
        <title>Flavobacterium sedimenti sp. nov., isolated from the sediment.</title>
        <authorList>
            <person name="Wu N."/>
        </authorList>
    </citation>
    <scope>NUCLEOTIDE SEQUENCE [LARGE SCALE GENOMIC DNA]</scope>
    <source>
        <strain evidence="10 11">YZ-48</strain>
    </source>
</reference>
<feature type="transmembrane region" description="Helical" evidence="8">
    <location>
        <begin position="795"/>
        <end position="813"/>
    </location>
</feature>
<dbReference type="Gene3D" id="3.40.50.1000">
    <property type="entry name" value="HAD superfamily/HAD-like"/>
    <property type="match status" value="1"/>
</dbReference>
<dbReference type="Proteomes" id="UP001230035">
    <property type="component" value="Unassembled WGS sequence"/>
</dbReference>
<dbReference type="NCBIfam" id="TIGR01494">
    <property type="entry name" value="ATPase_P-type"/>
    <property type="match status" value="3"/>
</dbReference>
<organism evidence="10 11">
    <name type="scientific">Flavobacterium sedimenticola</name>
    <dbReference type="NCBI Taxonomy" id="3043286"/>
    <lineage>
        <taxon>Bacteria</taxon>
        <taxon>Pseudomonadati</taxon>
        <taxon>Bacteroidota</taxon>
        <taxon>Flavobacteriia</taxon>
        <taxon>Flavobacteriales</taxon>
        <taxon>Flavobacteriaceae</taxon>
        <taxon>Flavobacterium</taxon>
    </lineage>
</organism>
<proteinExistence type="predicted"/>
<dbReference type="SMART" id="SM00831">
    <property type="entry name" value="Cation_ATPase_N"/>
    <property type="match status" value="1"/>
</dbReference>
<dbReference type="PROSITE" id="PS00154">
    <property type="entry name" value="ATPASE_E1_E2"/>
    <property type="match status" value="1"/>
</dbReference>
<evidence type="ECO:0000256" key="3">
    <source>
        <dbReference type="ARBA" id="ARBA00022741"/>
    </source>
</evidence>
<feature type="transmembrane region" description="Helical" evidence="8">
    <location>
        <begin position="619"/>
        <end position="640"/>
    </location>
</feature>
<dbReference type="InterPro" id="IPR008250">
    <property type="entry name" value="ATPase_P-typ_transduc_dom_A_sf"/>
</dbReference>
<keyword evidence="11" id="KW-1185">Reference proteome</keyword>
<keyword evidence="4" id="KW-0067">ATP-binding</keyword>
<dbReference type="PRINTS" id="PR00119">
    <property type="entry name" value="CATATPASE"/>
</dbReference>
<dbReference type="Pfam" id="PF00689">
    <property type="entry name" value="Cation_ATPase_C"/>
    <property type="match status" value="1"/>
</dbReference>
<dbReference type="SUPFAM" id="SSF81660">
    <property type="entry name" value="Metal cation-transporting ATPase, ATP-binding domain N"/>
    <property type="match status" value="1"/>
</dbReference>
<feature type="domain" description="Cation-transporting P-type ATPase N-terminal" evidence="9">
    <location>
        <begin position="3"/>
        <end position="58"/>
    </location>
</feature>
<feature type="transmembrane region" description="Helical" evidence="8">
    <location>
        <begin position="727"/>
        <end position="748"/>
    </location>
</feature>
<comment type="subcellular location">
    <subcellularLocation>
        <location evidence="1">Membrane</location>
        <topology evidence="1">Multi-pass membrane protein</topology>
    </subcellularLocation>
</comment>
<dbReference type="InterPro" id="IPR001757">
    <property type="entry name" value="P_typ_ATPase"/>
</dbReference>
<dbReference type="Pfam" id="PF00122">
    <property type="entry name" value="E1-E2_ATPase"/>
    <property type="match status" value="1"/>
</dbReference>
<dbReference type="InterPro" id="IPR044492">
    <property type="entry name" value="P_typ_ATPase_HD_dom"/>
</dbReference>
<dbReference type="InterPro" id="IPR023298">
    <property type="entry name" value="ATPase_P-typ_TM_dom_sf"/>
</dbReference>
<dbReference type="SFLD" id="SFLDG00002">
    <property type="entry name" value="C1.7:_P-type_atpase_like"/>
    <property type="match status" value="1"/>
</dbReference>
<keyword evidence="3" id="KW-0547">Nucleotide-binding</keyword>
<dbReference type="SFLD" id="SFLDS00003">
    <property type="entry name" value="Haloacid_Dehalogenase"/>
    <property type="match status" value="1"/>
</dbReference>
<sequence length="823" mass="90757">MKNGITTTKAVEQLKIHGYNELPSAKPKGIWQIALEVIKEPMFILLLGCGLVYLVLGDYTEGIILLCWVFVIIFITFYQHRKTEKSLEALRQLSSPRTLVIRDGIETRIPGREVVPDDVVILHEGDRVPADVVILESHHLTIDESLLTGESVPVTKNDDTENKAYSGTLVVQGKGLAKVIHTGIKTQLGKIGTSLQTIEEDSTRLQREMKKLIRNLFIGGAIISSGVVTAFYFTRGDILKALLNGLATAMALLPEEFPVVFTIFLALGAWRLSRNKVLTRKTSAIETLGSATVLCSDKTGTITQSKMEMAALYVNQTTYYRGEFDFNTNDIKELLKTLYFASSNNSIDPMEKAIANEYEKGKPTEISFPLVKEYPLSRELFAMTRVYQSVNHSLTAYCKGAPEAVYQLCHLSEAEINAYTPIVLDLAESGFRVLAAAKGSSNNGLPEQQSDFNFSFVGFVAFEDPIRPEVPQAIKECYEAGINVIMITGDYPATAKSIANQIGLQHNASVLTGTDLQQMSEEELKQKIKQTHIFARIVPEQKLQIVKALKANGDIVAMTGDGVNDAPALKAADIGVAMGLKGTDVAREASSLVLLDDNFASIIQAIRSGRRIFDNLQKAMSYIIAIHIPIIGLVLMPAFFSWLPILLMPLHIVFLELIIDPVCAVAFESEQEEKKIMSRPPRKPDALFFGWSKILFSLFKGTLLLGMVIAVYAISIDEGHTDGEIRAIAFSSLIMGNVFLILSSLSDTRNFIAVVLEKNTAVIVISLVAIAILLLTITVPFLKNIFAFEFPGYKHFLPSLIGALVMLLVLELVKYVKPRFGKV</sequence>
<dbReference type="InterPro" id="IPR023214">
    <property type="entry name" value="HAD_sf"/>
</dbReference>
<evidence type="ECO:0000259" key="9">
    <source>
        <dbReference type="SMART" id="SM00831"/>
    </source>
</evidence>
<dbReference type="Pfam" id="PF00702">
    <property type="entry name" value="Hydrolase"/>
    <property type="match status" value="1"/>
</dbReference>
<evidence type="ECO:0000256" key="6">
    <source>
        <dbReference type="ARBA" id="ARBA00022989"/>
    </source>
</evidence>
<dbReference type="RefSeq" id="WP_283238496.1">
    <property type="nucleotide sequence ID" value="NZ_JASGBP010000002.1"/>
</dbReference>
<feature type="transmembrane region" description="Helical" evidence="8">
    <location>
        <begin position="646"/>
        <end position="667"/>
    </location>
</feature>
<name>A0ABT6XNZ2_9FLAO</name>
<keyword evidence="6 8" id="KW-1133">Transmembrane helix</keyword>
<feature type="transmembrane region" description="Helical" evidence="8">
    <location>
        <begin position="245"/>
        <end position="270"/>
    </location>
</feature>
<dbReference type="Gene3D" id="1.20.1110.10">
    <property type="entry name" value="Calcium-transporting ATPase, transmembrane domain"/>
    <property type="match status" value="1"/>
</dbReference>
<evidence type="ECO:0000256" key="8">
    <source>
        <dbReference type="SAM" id="Phobius"/>
    </source>
</evidence>
<dbReference type="InterPro" id="IPR006068">
    <property type="entry name" value="ATPase_P-typ_cation-transptr_C"/>
</dbReference>
<dbReference type="Gene3D" id="2.70.150.10">
    <property type="entry name" value="Calcium-transporting ATPase, cytoplasmic transduction domain A"/>
    <property type="match status" value="1"/>
</dbReference>
<dbReference type="InterPro" id="IPR023299">
    <property type="entry name" value="ATPase_P-typ_cyto_dom_N"/>
</dbReference>
<comment type="caution">
    <text evidence="10">The sequence shown here is derived from an EMBL/GenBank/DDBJ whole genome shotgun (WGS) entry which is preliminary data.</text>
</comment>
<evidence type="ECO:0000256" key="2">
    <source>
        <dbReference type="ARBA" id="ARBA00022692"/>
    </source>
</evidence>
<dbReference type="PRINTS" id="PR00120">
    <property type="entry name" value="HATPASE"/>
</dbReference>
<feature type="transmembrane region" description="Helical" evidence="8">
    <location>
        <begin position="212"/>
        <end position="233"/>
    </location>
</feature>
<feature type="transmembrane region" description="Helical" evidence="8">
    <location>
        <begin position="62"/>
        <end position="78"/>
    </location>
</feature>
<keyword evidence="5" id="KW-1278">Translocase</keyword>
<dbReference type="SUPFAM" id="SSF81665">
    <property type="entry name" value="Calcium ATPase, transmembrane domain M"/>
    <property type="match status" value="1"/>
</dbReference>
<evidence type="ECO:0000256" key="5">
    <source>
        <dbReference type="ARBA" id="ARBA00022967"/>
    </source>
</evidence>
<evidence type="ECO:0000256" key="4">
    <source>
        <dbReference type="ARBA" id="ARBA00022840"/>
    </source>
</evidence>
<dbReference type="InterPro" id="IPR004014">
    <property type="entry name" value="ATPase_P-typ_cation-transptr_N"/>
</dbReference>
<dbReference type="PANTHER" id="PTHR42861">
    <property type="entry name" value="CALCIUM-TRANSPORTING ATPASE"/>
    <property type="match status" value="1"/>
</dbReference>
<accession>A0ABT6XNZ2</accession>
<evidence type="ECO:0000313" key="10">
    <source>
        <dbReference type="EMBL" id="MDI9256810.1"/>
    </source>
</evidence>
<dbReference type="SUPFAM" id="SSF81653">
    <property type="entry name" value="Calcium ATPase, transduction domain A"/>
    <property type="match status" value="1"/>
</dbReference>
<dbReference type="InterPro" id="IPR018303">
    <property type="entry name" value="ATPase_P-typ_P_site"/>
</dbReference>
<dbReference type="EMBL" id="JASGBP010000002">
    <property type="protein sequence ID" value="MDI9256810.1"/>
    <property type="molecule type" value="Genomic_DNA"/>
</dbReference>
<evidence type="ECO:0000313" key="11">
    <source>
        <dbReference type="Proteomes" id="UP001230035"/>
    </source>
</evidence>
<keyword evidence="7 8" id="KW-0472">Membrane</keyword>
<feature type="transmembrane region" description="Helical" evidence="8">
    <location>
        <begin position="37"/>
        <end position="56"/>
    </location>
</feature>
<dbReference type="InterPro" id="IPR059000">
    <property type="entry name" value="ATPase_P-type_domA"/>
</dbReference>
<feature type="transmembrane region" description="Helical" evidence="8">
    <location>
        <begin position="688"/>
        <end position="715"/>
    </location>
</feature>
<feature type="transmembrane region" description="Helical" evidence="8">
    <location>
        <begin position="760"/>
        <end position="783"/>
    </location>
</feature>
<dbReference type="SFLD" id="SFLDF00027">
    <property type="entry name" value="p-type_atpase"/>
    <property type="match status" value="1"/>
</dbReference>
<dbReference type="SUPFAM" id="SSF56784">
    <property type="entry name" value="HAD-like"/>
    <property type="match status" value="1"/>
</dbReference>